<evidence type="ECO:0000256" key="2">
    <source>
        <dbReference type="ARBA" id="ARBA00023306"/>
    </source>
</evidence>
<keyword evidence="6" id="KW-1185">Reference proteome</keyword>
<sequence length="1503" mass="166218">MSSETVSPLRISKTTPMSSPSKSSGQRPLSEIGSTSQRRNSPSFNQATKKMMFTNAESSPYDPTAITSSTRLFWKERDPASPSGRFNAENSFSFDRESSPSPKRSSIENLKKASRVKNSSMFAREQKTEYDPTAIPQVERPLAAGRPLSTQVHGNAYGGRGLEGFREGNSDIKGHQRGNSQSRIPMLSPTKSPGRLPMAEYTTSSSPPPKERQSPVKSSLSNGRPSAVAKAYDIEGSIWSEDDDTAKISPARALRRHAKSVTFEQAPPQINEYEMITPEPSSVASGSREGSYDSFGEYDEDDSFEQAGSIMNEDSFDASLEDTDKTPVVLPEDWRHMSPDAANTSLADTFEDPFEGRDLSPMPSAQPNGTSSTPNRNGSGNSEGSRPLPALPKSVRESIGRGRRESAIGLPESADSSQRSLPSPPRASVTKAEILGMRDNALSLEERFRLMDVQNSPDQNNSRLSYGSQSPQKTPKAKKQSDIVIHEDSILGDIPDLGNFQAPKISRESILRKVKSQKFEHPEEEYDDDHERSYGDLADLDPDVPIPSREASSNFDEYVGDFQVKTEQEDISHYSIPDMYSPERDLSRLDDYDMDESVIRHDVEGSSLNEEDEGSVYSSQSNAVSTQKPASDSTSEDEGPPTPKPGMLGSPKSDGTDRSKITGLPDFSAFSNTDFDVQLRGLMKGSPNPHKVSITDPPKLEAARQFLQRSITPEDGQVGVDSITIEERSATPDSVIHHDLDIEPAERVSPVIPEPEATIKASGGTLKIRPSLTPADAAAMAATRRQVSGEVPPPIPDRSPRRSLGPAEMSEELNAPDENGLSRIESLRKMKLDLSIHDTSEDLSFDMDKEFDRVVEAQKVHKLFPLPSYATFPTTTECVSGGKHVCGRPFGFEHSGTNVYTRKQKGYVTRENAKLVVANNRDVSNETKVLLTSGSKSAGSSPRKASHERAKTWTTEPWNGKVRRKSIRSTSGSQNRSTAGPAPPLPGQESAVNAGLDTLMENQASLDAFEDEQERGRLFVKVVGVKDLNLPLPRKEKTWFQLTLDNGLHCVTTSWLELSRNAPIGQEFELTVQDDLEFNLALQTKLQAPPKPAGTVSPTKTHVHKKTASLSRFLASPKKRKEMERKQQEESDRAAQEAQAARRNQEPTAWDLLHDRVCADGTFGRSYVSLKNHERQAYGRPTMVDIPCFNEWTVEDAVAASSARSKHGGVVTRPPYRIGKLTLQLLFVPRPKKATDDDMPKSMNACIRELQEAEQLKDRSYEGHLSQQGGDCPYWRRRFFKLHGSKLTAYHESTRQPRATINLAKATKLVDDRSKLTQPTETKSGGRRKSAFSEEEEGYMFVEEGFRIRFANGETIDFYADSAEQKEGWMKILHDTVGKESAGRSRAWTELVLEKERKEREKHTFQGVPHGPAAQMQKAQAIKEAAQEREMRRPSSAGKAMPASKTAPNSPQKAARECGQNLRDKGDLPPPPVEKDHKPHPTTGTPRARTNLDRRGQVKSMMF</sequence>
<feature type="region of interest" description="Disordered" evidence="3">
    <location>
        <begin position="1"/>
        <end position="227"/>
    </location>
</feature>
<protein>
    <submittedName>
        <fullName evidence="5">DUF1709-domain-containing protein</fullName>
    </submittedName>
</protein>
<dbReference type="SUPFAM" id="SSF50729">
    <property type="entry name" value="PH domain-like"/>
    <property type="match status" value="1"/>
</dbReference>
<dbReference type="InterPro" id="IPR011993">
    <property type="entry name" value="PH-like_dom_sf"/>
</dbReference>
<feature type="compositionally biased region" description="Basic and acidic residues" evidence="3">
    <location>
        <begin position="394"/>
        <end position="406"/>
    </location>
</feature>
<accession>A0A6A6WMB8</accession>
<feature type="compositionally biased region" description="Low complexity" evidence="3">
    <location>
        <begin position="12"/>
        <end position="24"/>
    </location>
</feature>
<feature type="region of interest" description="Disordered" evidence="3">
    <location>
        <begin position="255"/>
        <end position="434"/>
    </location>
</feature>
<feature type="compositionally biased region" description="Basic and acidic residues" evidence="3">
    <location>
        <begin position="1121"/>
        <end position="1135"/>
    </location>
</feature>
<feature type="compositionally biased region" description="Polar residues" evidence="3">
    <location>
        <begin position="968"/>
        <end position="978"/>
    </location>
</feature>
<dbReference type="InterPro" id="IPR012966">
    <property type="entry name" value="AHD"/>
</dbReference>
<feature type="compositionally biased region" description="Polar residues" evidence="3">
    <location>
        <begin position="88"/>
        <end position="104"/>
    </location>
</feature>
<dbReference type="InterPro" id="IPR001849">
    <property type="entry name" value="PH_domain"/>
</dbReference>
<dbReference type="PANTHER" id="PTHR36100">
    <property type="entry name" value="BUD SITE SELECTION PROTEIN 4"/>
    <property type="match status" value="1"/>
</dbReference>
<dbReference type="RefSeq" id="XP_033605753.1">
    <property type="nucleotide sequence ID" value="XM_033747870.1"/>
</dbReference>
<feature type="compositionally biased region" description="Low complexity" evidence="3">
    <location>
        <begin position="1413"/>
        <end position="1424"/>
    </location>
</feature>
<feature type="compositionally biased region" description="Polar residues" evidence="3">
    <location>
        <begin position="616"/>
        <end position="633"/>
    </location>
</feature>
<dbReference type="PROSITE" id="PS50003">
    <property type="entry name" value="PH_DOMAIN"/>
    <property type="match status" value="1"/>
</dbReference>
<evidence type="ECO:0000256" key="3">
    <source>
        <dbReference type="SAM" id="MobiDB-lite"/>
    </source>
</evidence>
<feature type="compositionally biased region" description="Polar residues" evidence="3">
    <location>
        <begin position="215"/>
        <end position="224"/>
    </location>
</feature>
<feature type="region of interest" description="Disordered" evidence="3">
    <location>
        <begin position="777"/>
        <end position="817"/>
    </location>
</feature>
<dbReference type="GeneID" id="54488924"/>
<dbReference type="PANTHER" id="PTHR36100:SF1">
    <property type="entry name" value="BUD SITE SELECTION PROTEIN 4"/>
    <property type="match status" value="1"/>
</dbReference>
<dbReference type="GO" id="GO:0005525">
    <property type="term" value="F:GTP binding"/>
    <property type="evidence" value="ECO:0007669"/>
    <property type="project" value="TreeGrafter"/>
</dbReference>
<evidence type="ECO:0000313" key="5">
    <source>
        <dbReference type="EMBL" id="KAF2763302.1"/>
    </source>
</evidence>
<feature type="compositionally biased region" description="Polar residues" evidence="3">
    <location>
        <begin position="453"/>
        <end position="473"/>
    </location>
</feature>
<feature type="compositionally biased region" description="Polar residues" evidence="3">
    <location>
        <begin position="32"/>
        <end position="48"/>
    </location>
</feature>
<feature type="compositionally biased region" description="Polar residues" evidence="3">
    <location>
        <begin position="931"/>
        <end position="940"/>
    </location>
</feature>
<feature type="region of interest" description="Disordered" evidence="3">
    <location>
        <begin position="448"/>
        <end position="481"/>
    </location>
</feature>
<feature type="region of interest" description="Disordered" evidence="3">
    <location>
        <begin position="1312"/>
        <end position="1334"/>
    </location>
</feature>
<organism evidence="5 6">
    <name type="scientific">Pseudovirgaria hyperparasitica</name>
    <dbReference type="NCBI Taxonomy" id="470096"/>
    <lineage>
        <taxon>Eukaryota</taxon>
        <taxon>Fungi</taxon>
        <taxon>Dikarya</taxon>
        <taxon>Ascomycota</taxon>
        <taxon>Pezizomycotina</taxon>
        <taxon>Dothideomycetes</taxon>
        <taxon>Dothideomycetes incertae sedis</taxon>
        <taxon>Acrospermales</taxon>
        <taxon>Acrospermaceae</taxon>
        <taxon>Pseudovirgaria</taxon>
    </lineage>
</organism>
<feature type="region of interest" description="Disordered" evidence="3">
    <location>
        <begin position="1113"/>
        <end position="1145"/>
    </location>
</feature>
<feature type="region of interest" description="Disordered" evidence="3">
    <location>
        <begin position="515"/>
        <end position="671"/>
    </location>
</feature>
<feature type="region of interest" description="Disordered" evidence="3">
    <location>
        <begin position="1398"/>
        <end position="1503"/>
    </location>
</feature>
<dbReference type="Pfam" id="PF00169">
    <property type="entry name" value="PH"/>
    <property type="match status" value="1"/>
</dbReference>
<evidence type="ECO:0000313" key="6">
    <source>
        <dbReference type="Proteomes" id="UP000799437"/>
    </source>
</evidence>
<feature type="domain" description="PH" evidence="4">
    <location>
        <begin position="1258"/>
        <end position="1378"/>
    </location>
</feature>
<evidence type="ECO:0000259" key="4">
    <source>
        <dbReference type="PROSITE" id="PS50003"/>
    </source>
</evidence>
<dbReference type="EMBL" id="ML996565">
    <property type="protein sequence ID" value="KAF2763302.1"/>
    <property type="molecule type" value="Genomic_DNA"/>
</dbReference>
<feature type="compositionally biased region" description="Basic and acidic residues" evidence="3">
    <location>
        <begin position="581"/>
        <end position="604"/>
    </location>
</feature>
<gene>
    <name evidence="5" type="ORF">EJ05DRAFT_506913</name>
</gene>
<dbReference type="CDD" id="cd13278">
    <property type="entry name" value="PH_Bud4"/>
    <property type="match status" value="1"/>
</dbReference>
<dbReference type="SMART" id="SM00233">
    <property type="entry name" value="PH"/>
    <property type="match status" value="1"/>
</dbReference>
<feature type="compositionally biased region" description="Basic and acidic residues" evidence="3">
    <location>
        <begin position="1462"/>
        <end position="1479"/>
    </location>
</feature>
<proteinExistence type="predicted"/>
<keyword evidence="2" id="KW-0131">Cell cycle</keyword>
<feature type="compositionally biased region" description="Basic and acidic residues" evidence="3">
    <location>
        <begin position="163"/>
        <end position="174"/>
    </location>
</feature>
<name>A0A6A6WMB8_9PEZI</name>
<dbReference type="InterPro" id="IPR052007">
    <property type="entry name" value="Bud4"/>
</dbReference>
<keyword evidence="1" id="KW-0132">Cell division</keyword>
<feature type="region of interest" description="Disordered" evidence="3">
    <location>
        <begin position="931"/>
        <end position="991"/>
    </location>
</feature>
<dbReference type="Pfam" id="PF08174">
    <property type="entry name" value="Anillin"/>
    <property type="match status" value="1"/>
</dbReference>
<dbReference type="GO" id="GO:0051301">
    <property type="term" value="P:cell division"/>
    <property type="evidence" value="ECO:0007669"/>
    <property type="project" value="UniProtKB-KW"/>
</dbReference>
<reference evidence="5" key="1">
    <citation type="journal article" date="2020" name="Stud. Mycol.">
        <title>101 Dothideomycetes genomes: a test case for predicting lifestyles and emergence of pathogens.</title>
        <authorList>
            <person name="Haridas S."/>
            <person name="Albert R."/>
            <person name="Binder M."/>
            <person name="Bloem J."/>
            <person name="Labutti K."/>
            <person name="Salamov A."/>
            <person name="Andreopoulos B."/>
            <person name="Baker S."/>
            <person name="Barry K."/>
            <person name="Bills G."/>
            <person name="Bluhm B."/>
            <person name="Cannon C."/>
            <person name="Castanera R."/>
            <person name="Culley D."/>
            <person name="Daum C."/>
            <person name="Ezra D."/>
            <person name="Gonzalez J."/>
            <person name="Henrissat B."/>
            <person name="Kuo A."/>
            <person name="Liang C."/>
            <person name="Lipzen A."/>
            <person name="Lutzoni F."/>
            <person name="Magnuson J."/>
            <person name="Mondo S."/>
            <person name="Nolan M."/>
            <person name="Ohm R."/>
            <person name="Pangilinan J."/>
            <person name="Park H.-J."/>
            <person name="Ramirez L."/>
            <person name="Alfaro M."/>
            <person name="Sun H."/>
            <person name="Tritt A."/>
            <person name="Yoshinaga Y."/>
            <person name="Zwiers L.-H."/>
            <person name="Turgeon B."/>
            <person name="Goodwin S."/>
            <person name="Spatafora J."/>
            <person name="Crous P."/>
            <person name="Grigoriev I."/>
        </authorList>
    </citation>
    <scope>NUCLEOTIDE SEQUENCE</scope>
    <source>
        <strain evidence="5">CBS 121739</strain>
    </source>
</reference>
<feature type="compositionally biased region" description="Polar residues" evidence="3">
    <location>
        <begin position="363"/>
        <end position="384"/>
    </location>
</feature>
<dbReference type="FunFam" id="2.30.29.30:FF:000311">
    <property type="entry name" value="GTP binding protein (Bud4)"/>
    <property type="match status" value="1"/>
</dbReference>
<dbReference type="Proteomes" id="UP000799437">
    <property type="component" value="Unassembled WGS sequence"/>
</dbReference>
<dbReference type="OrthoDB" id="2123378at2759"/>
<evidence type="ECO:0000256" key="1">
    <source>
        <dbReference type="ARBA" id="ARBA00022618"/>
    </source>
</evidence>
<dbReference type="Gene3D" id="2.30.29.30">
    <property type="entry name" value="Pleckstrin-homology domain (PH domain)/Phosphotyrosine-binding domain (PTB)"/>
    <property type="match status" value="1"/>
</dbReference>